<feature type="transmembrane region" description="Helical" evidence="6">
    <location>
        <begin position="339"/>
        <end position="360"/>
    </location>
</feature>
<evidence type="ECO:0000256" key="4">
    <source>
        <dbReference type="ARBA" id="ARBA00022989"/>
    </source>
</evidence>
<evidence type="ECO:0000256" key="1">
    <source>
        <dbReference type="ARBA" id="ARBA00004651"/>
    </source>
</evidence>
<protein>
    <submittedName>
        <fullName evidence="7">Lipopolysaccharide biosynthesis related membrane protein</fullName>
    </submittedName>
</protein>
<dbReference type="GO" id="GO:0005886">
    <property type="term" value="C:plasma membrane"/>
    <property type="evidence" value="ECO:0007669"/>
    <property type="project" value="UniProtKB-SubCell"/>
</dbReference>
<dbReference type="InterPro" id="IPR050833">
    <property type="entry name" value="Poly_Biosynth_Transport"/>
</dbReference>
<keyword evidence="4 6" id="KW-1133">Transmembrane helix</keyword>
<feature type="transmembrane region" description="Helical" evidence="6">
    <location>
        <begin position="43"/>
        <end position="62"/>
    </location>
</feature>
<gene>
    <name evidence="7" type="ORF">AWB77_06131</name>
</gene>
<feature type="transmembrane region" description="Helical" evidence="6">
    <location>
        <begin position="422"/>
        <end position="441"/>
    </location>
</feature>
<dbReference type="Pfam" id="PF01943">
    <property type="entry name" value="Polysacc_synt"/>
    <property type="match status" value="1"/>
</dbReference>
<proteinExistence type="predicted"/>
<dbReference type="Proteomes" id="UP000054903">
    <property type="component" value="Unassembled WGS sequence"/>
</dbReference>
<evidence type="ECO:0000313" key="8">
    <source>
        <dbReference type="Proteomes" id="UP000054903"/>
    </source>
</evidence>
<dbReference type="EMBL" id="FCNX02000021">
    <property type="protein sequence ID" value="SAL00403.1"/>
    <property type="molecule type" value="Genomic_DNA"/>
</dbReference>
<accession>A0A158E0W5</accession>
<reference evidence="7" key="1">
    <citation type="submission" date="2016-01" db="EMBL/GenBank/DDBJ databases">
        <authorList>
            <person name="Peeters C."/>
        </authorList>
    </citation>
    <scope>NUCLEOTIDE SEQUENCE</scope>
    <source>
        <strain evidence="7">LMG 29320</strain>
    </source>
</reference>
<evidence type="ECO:0000256" key="6">
    <source>
        <dbReference type="SAM" id="Phobius"/>
    </source>
</evidence>
<keyword evidence="5 6" id="KW-0472">Membrane</keyword>
<dbReference type="OrthoDB" id="8766744at2"/>
<feature type="transmembrane region" description="Helical" evidence="6">
    <location>
        <begin position="162"/>
        <end position="179"/>
    </location>
</feature>
<feature type="transmembrane region" description="Helical" evidence="6">
    <location>
        <begin position="185"/>
        <end position="202"/>
    </location>
</feature>
<feature type="transmembrane region" description="Helical" evidence="6">
    <location>
        <begin position="304"/>
        <end position="327"/>
    </location>
</feature>
<comment type="subcellular location">
    <subcellularLocation>
        <location evidence="1">Cell membrane</location>
        <topology evidence="1">Multi-pass membrane protein</topology>
    </subcellularLocation>
</comment>
<feature type="transmembrane region" description="Helical" evidence="6">
    <location>
        <begin position="82"/>
        <end position="109"/>
    </location>
</feature>
<feature type="transmembrane region" description="Helical" evidence="6">
    <location>
        <begin position="129"/>
        <end position="150"/>
    </location>
</feature>
<dbReference type="PANTHER" id="PTHR30250">
    <property type="entry name" value="PST FAMILY PREDICTED COLANIC ACID TRANSPORTER"/>
    <property type="match status" value="1"/>
</dbReference>
<dbReference type="AlphaFoldDB" id="A0A158E0W5"/>
<evidence type="ECO:0000313" key="7">
    <source>
        <dbReference type="EMBL" id="SAL00403.1"/>
    </source>
</evidence>
<evidence type="ECO:0000256" key="5">
    <source>
        <dbReference type="ARBA" id="ARBA00023136"/>
    </source>
</evidence>
<dbReference type="InterPro" id="IPR002797">
    <property type="entry name" value="Polysacc_synth"/>
</dbReference>
<feature type="transmembrane region" description="Helical" evidence="6">
    <location>
        <begin position="372"/>
        <end position="391"/>
    </location>
</feature>
<comment type="caution">
    <text evidence="7">The sequence shown here is derived from an EMBL/GenBank/DDBJ whole genome shotgun (WGS) entry which is preliminary data.</text>
</comment>
<name>A0A158E0W5_9BURK</name>
<feature type="transmembrane region" description="Helical" evidence="6">
    <location>
        <begin position="223"/>
        <end position="241"/>
    </location>
</feature>
<organism evidence="7 8">
    <name type="scientific">Caballeronia fortuita</name>
    <dbReference type="NCBI Taxonomy" id="1777138"/>
    <lineage>
        <taxon>Bacteria</taxon>
        <taxon>Pseudomonadati</taxon>
        <taxon>Pseudomonadota</taxon>
        <taxon>Betaproteobacteria</taxon>
        <taxon>Burkholderiales</taxon>
        <taxon>Burkholderiaceae</taxon>
        <taxon>Caballeronia</taxon>
    </lineage>
</organism>
<keyword evidence="2" id="KW-1003">Cell membrane</keyword>
<keyword evidence="8" id="KW-1185">Reference proteome</keyword>
<keyword evidence="3 6" id="KW-0812">Transmembrane</keyword>
<dbReference type="PANTHER" id="PTHR30250:SF26">
    <property type="entry name" value="PSMA PROTEIN"/>
    <property type="match status" value="1"/>
</dbReference>
<feature type="transmembrane region" description="Helical" evidence="6">
    <location>
        <begin position="447"/>
        <end position="466"/>
    </location>
</feature>
<dbReference type="RefSeq" id="WP_061138159.1">
    <property type="nucleotide sequence ID" value="NZ_FCNX02000021.1"/>
</dbReference>
<dbReference type="STRING" id="1777138.AWB77_06131"/>
<sequence length="484" mass="52187">MDKVIVKNIVINFAGLIVPAFVSLATVPAYIHALGLERYGVVALLWVLIDYFGILGFTMSMAAQNRISKAHSTGDSRSCAEVLWSVVWANLTIGVLIGAAVYACGLFYVSFWMNTANGLRQEVLMGLPWLALAVPVANVSCAFGAALTGAERFGIFNTTQTIGTMLFQLVPLGVAFAIGPALQHVLAAAILMRLLTAVQLAWQSMRVLGVSRVNGPRRDVVKSLFGFGGWMFVGTVTSMVSESIDRVLIASTLGARLVALYSVPKNLVTRLNILAFAVERVLFPRLSAVDTASAAVLMKESSQFLAAVLTPIVLLAMLAVGPFLHVWVGNEVASVATPFARVLIITMWIAGQADVVRLLVQSHVSVGKAARACVLQLPVYVTVLFMAIHQFGLMGAAVANVLRVSLDYVVLLRLARTPLRSTLRGMSAHITFLIACLWLTSSFENTLMTYIVGALLILADVTWSLAMSPALRNMGRSLLLRFYV</sequence>
<evidence type="ECO:0000256" key="2">
    <source>
        <dbReference type="ARBA" id="ARBA00022475"/>
    </source>
</evidence>
<evidence type="ECO:0000256" key="3">
    <source>
        <dbReference type="ARBA" id="ARBA00022692"/>
    </source>
</evidence>
<feature type="transmembrane region" description="Helical" evidence="6">
    <location>
        <begin position="9"/>
        <end position="31"/>
    </location>
</feature>